<dbReference type="PANTHER" id="PTHR46389:SF3">
    <property type="entry name" value="POLYCOMB GROUP PROTEIN PC"/>
    <property type="match status" value="1"/>
</dbReference>
<gene>
    <name evidence="5" type="ORF">SBAD_LOCUS1417</name>
</gene>
<dbReference type="InterPro" id="IPR023779">
    <property type="entry name" value="Chromodomain_CS"/>
</dbReference>
<evidence type="ECO:0000256" key="1">
    <source>
        <dbReference type="ARBA" id="ARBA00004123"/>
    </source>
</evidence>
<evidence type="ECO:0000259" key="4">
    <source>
        <dbReference type="PROSITE" id="PS50013"/>
    </source>
</evidence>
<dbReference type="AlphaFoldDB" id="A0A183ICS3"/>
<dbReference type="Pfam" id="PF00385">
    <property type="entry name" value="Chromo"/>
    <property type="match status" value="1"/>
</dbReference>
<evidence type="ECO:0000256" key="2">
    <source>
        <dbReference type="ARBA" id="ARBA00023242"/>
    </source>
</evidence>
<dbReference type="InterPro" id="IPR000953">
    <property type="entry name" value="Chromo/chromo_shadow_dom"/>
</dbReference>
<reference evidence="5 6" key="2">
    <citation type="submission" date="2018-11" db="EMBL/GenBank/DDBJ databases">
        <authorList>
            <consortium name="Pathogen Informatics"/>
        </authorList>
    </citation>
    <scope>NUCLEOTIDE SEQUENCE [LARGE SCALE GENOMIC DNA]</scope>
</reference>
<feature type="domain" description="Chromo" evidence="4">
    <location>
        <begin position="9"/>
        <end position="67"/>
    </location>
</feature>
<dbReference type="GO" id="GO:0035102">
    <property type="term" value="C:PRC1 complex"/>
    <property type="evidence" value="ECO:0007669"/>
    <property type="project" value="TreeGrafter"/>
</dbReference>
<dbReference type="SUPFAM" id="SSF54160">
    <property type="entry name" value="Chromo domain-like"/>
    <property type="match status" value="1"/>
</dbReference>
<evidence type="ECO:0000256" key="3">
    <source>
        <dbReference type="SAM" id="MobiDB-lite"/>
    </source>
</evidence>
<accession>A0A183ICS3</accession>
<keyword evidence="6" id="KW-1185">Reference proteome</keyword>
<organism evidence="7">
    <name type="scientific">Soboliphyme baturini</name>
    <dbReference type="NCBI Taxonomy" id="241478"/>
    <lineage>
        <taxon>Eukaryota</taxon>
        <taxon>Metazoa</taxon>
        <taxon>Ecdysozoa</taxon>
        <taxon>Nematoda</taxon>
        <taxon>Enoplea</taxon>
        <taxon>Dorylaimia</taxon>
        <taxon>Dioctophymatida</taxon>
        <taxon>Dioctophymatoidea</taxon>
        <taxon>Soboliphymatidae</taxon>
        <taxon>Soboliphyme</taxon>
    </lineage>
</organism>
<feature type="compositionally biased region" description="Polar residues" evidence="3">
    <location>
        <begin position="159"/>
        <end position="169"/>
    </location>
</feature>
<dbReference type="GO" id="GO:0000785">
    <property type="term" value="C:chromatin"/>
    <property type="evidence" value="ECO:0007669"/>
    <property type="project" value="TreeGrafter"/>
</dbReference>
<dbReference type="InterPro" id="IPR052458">
    <property type="entry name" value="PcG_PRC1-like_component"/>
</dbReference>
<dbReference type="SMART" id="SM00298">
    <property type="entry name" value="CHROMO"/>
    <property type="match status" value="1"/>
</dbReference>
<protein>
    <submittedName>
        <fullName evidence="7">Chromo domain-containing protein</fullName>
    </submittedName>
</protein>
<feature type="compositionally biased region" description="Acidic residues" evidence="3">
    <location>
        <begin position="172"/>
        <end position="187"/>
    </location>
</feature>
<dbReference type="EMBL" id="UZAM01006819">
    <property type="protein sequence ID" value="VDO94280.1"/>
    <property type="molecule type" value="Genomic_DNA"/>
</dbReference>
<name>A0A183ICS3_9BILA</name>
<feature type="compositionally biased region" description="Basic residues" evidence="3">
    <location>
        <begin position="61"/>
        <end position="71"/>
    </location>
</feature>
<reference evidence="7" key="1">
    <citation type="submission" date="2016-06" db="UniProtKB">
        <authorList>
            <consortium name="WormBaseParasite"/>
        </authorList>
    </citation>
    <scope>IDENTIFICATION</scope>
</reference>
<dbReference type="GO" id="GO:0003682">
    <property type="term" value="F:chromatin binding"/>
    <property type="evidence" value="ECO:0007669"/>
    <property type="project" value="TreeGrafter"/>
</dbReference>
<dbReference type="CDD" id="cd18627">
    <property type="entry name" value="CD_polycomb_like"/>
    <property type="match status" value="1"/>
</dbReference>
<keyword evidence="2" id="KW-0539">Nucleus</keyword>
<dbReference type="Gene3D" id="2.40.50.40">
    <property type="match status" value="1"/>
</dbReference>
<feature type="region of interest" description="Disordered" evidence="3">
    <location>
        <begin position="159"/>
        <end position="235"/>
    </location>
</feature>
<dbReference type="PROSITE" id="PS50013">
    <property type="entry name" value="CHROMO_2"/>
    <property type="match status" value="1"/>
</dbReference>
<evidence type="ECO:0000313" key="7">
    <source>
        <dbReference type="WBParaSite" id="SBAD_0000147601-mRNA-1"/>
    </source>
</evidence>
<dbReference type="PANTHER" id="PTHR46389">
    <property type="entry name" value="POLYCOMB GROUP PROTEIN PC"/>
    <property type="match status" value="1"/>
</dbReference>
<feature type="region of interest" description="Disordered" evidence="3">
    <location>
        <begin position="61"/>
        <end position="146"/>
    </location>
</feature>
<feature type="compositionally biased region" description="Polar residues" evidence="3">
    <location>
        <begin position="95"/>
        <end position="105"/>
    </location>
</feature>
<dbReference type="InterPro" id="IPR016197">
    <property type="entry name" value="Chromo-like_dom_sf"/>
</dbReference>
<dbReference type="PROSITE" id="PS00598">
    <property type="entry name" value="CHROMO_1"/>
    <property type="match status" value="1"/>
</dbReference>
<proteinExistence type="predicted"/>
<evidence type="ECO:0000313" key="6">
    <source>
        <dbReference type="Proteomes" id="UP000270296"/>
    </source>
</evidence>
<dbReference type="WBParaSite" id="SBAD_0000147601-mRNA-1">
    <property type="protein sequence ID" value="SBAD_0000147601-mRNA-1"/>
    <property type="gene ID" value="SBAD_0000147601"/>
</dbReference>
<feature type="compositionally biased region" description="Low complexity" evidence="3">
    <location>
        <begin position="85"/>
        <end position="94"/>
    </location>
</feature>
<comment type="subcellular location">
    <subcellularLocation>
        <location evidence="1">Nucleus</location>
    </subcellularLocation>
</comment>
<dbReference type="InterPro" id="IPR023780">
    <property type="entry name" value="Chromo_domain"/>
</dbReference>
<sequence length="296" mass="32544">MESISGNVFAAERIRKQRNRKGQVEYLIKWKGWSSKWDSWEPSENILDHRLIHDFHRRMDRVQSRRKRPRRGAYSPAKKRETVRAAAASVVAASCQEQTPLSTSRKPPPPHQSLDDSDDGAETHAAAGAVSDDVSDSREESPVAVHRNRKISPLVISINNLPKGTSNRVLSDDDDEEGYEDDEDEEGVSMCEEGTTDPAPSGGGDTFHERSPSPPQLSPHGALSEAGNEQSPFSRGSESLLLGVVAKDSASAVGQGTEPNAALPLRRVVCNDQFQYADCTLTDVRINDRTVTFVEL</sequence>
<dbReference type="Proteomes" id="UP000270296">
    <property type="component" value="Unassembled WGS sequence"/>
</dbReference>
<dbReference type="GO" id="GO:0000122">
    <property type="term" value="P:negative regulation of transcription by RNA polymerase II"/>
    <property type="evidence" value="ECO:0007669"/>
    <property type="project" value="TreeGrafter"/>
</dbReference>
<evidence type="ECO:0000313" key="5">
    <source>
        <dbReference type="EMBL" id="VDO94280.1"/>
    </source>
</evidence>